<evidence type="ECO:0000313" key="4">
    <source>
        <dbReference type="Proteomes" id="UP001497457"/>
    </source>
</evidence>
<feature type="domain" description="DUF3615" evidence="1">
    <location>
        <begin position="565"/>
        <end position="667"/>
    </location>
</feature>
<protein>
    <submittedName>
        <fullName evidence="3">Uncharacterized protein</fullName>
    </submittedName>
</protein>
<organism evidence="3 4">
    <name type="scientific">Urochloa decumbens</name>
    <dbReference type="NCBI Taxonomy" id="240449"/>
    <lineage>
        <taxon>Eukaryota</taxon>
        <taxon>Viridiplantae</taxon>
        <taxon>Streptophyta</taxon>
        <taxon>Embryophyta</taxon>
        <taxon>Tracheophyta</taxon>
        <taxon>Spermatophyta</taxon>
        <taxon>Magnoliopsida</taxon>
        <taxon>Liliopsida</taxon>
        <taxon>Poales</taxon>
        <taxon>Poaceae</taxon>
        <taxon>PACMAD clade</taxon>
        <taxon>Panicoideae</taxon>
        <taxon>Panicodae</taxon>
        <taxon>Paniceae</taxon>
        <taxon>Melinidinae</taxon>
        <taxon>Urochloa</taxon>
    </lineage>
</organism>
<dbReference type="Proteomes" id="UP001497457">
    <property type="component" value="Chromosome 15b"/>
</dbReference>
<feature type="domain" description="PIR2-like helical" evidence="2">
    <location>
        <begin position="37"/>
        <end position="155"/>
    </location>
</feature>
<accession>A0ABC8XZ99</accession>
<dbReference type="PANTHER" id="PTHR33120">
    <property type="entry name" value="EXPRESSED PROTEIN-RELATED"/>
    <property type="match status" value="1"/>
</dbReference>
<proteinExistence type="predicted"/>
<sequence length="737" mass="82429">MKGAAGDSCDLESRGRFTCYHEADAPRRADRLEVWESIQEFYAEAARRLPLVEMPELLECIRTGGHCIGLADPVTNIILNAISRLPSPSAPDHSPPPERSHGATSCESSWMFIAARSHFGLLFFMAAYFRYLTDAQARRYLDLAAYDLSVAIKLVRHDRFTDAPHLCLLPDGGKIQAALKIAALKAGHPAPDDLTGLMTTQYPSDLLVPVIKNLQGDKEISTADVWEIKSLLSNQWPPTCPFNLEFLCRPNGKNCTQGTGNDALLRASGYIGQGIFARVLIDKRGKGHSKYPDVGYISNLTFDSPDTEAKLSKCLLENTEMGSHKPGLTVNSDAVPCDHIMSLKIGKWRPRILRALLASGHCYGPMDPVSNIIMNSIWYDVTFPPLEAPASDHIELEDGILDTSPMSRLESRSLNGLVAMLRVIRKDPLMEHEALEYLCFWNCNLTELCRGKHFGKITFDSVAKAAKHPQYADFGSFLRSLSPGICDHLRFLLQAPAGRKISHSSWNKIKAALNRGPAPSTVVPHHRMYRGSYHLSQEAELEMSRRKLASRDKLTFVREELNRMLLTYCIQHPWEPNYKVDIICGVHIKCAPICEGKFFHANFLASSDAAADSSERTLFFAEFSESSSEVQSELTSFSSSCCPVYDYNACLGRCSFCENEASKIVHPPYANEPDGSIGRYHSSYCSAMHRVCKEGFEGLLESDYVYFDYYYRDAEHVKIMNDSCMKSHIMSKSLAQW</sequence>
<dbReference type="Pfam" id="PF12274">
    <property type="entry name" value="DUF3615"/>
    <property type="match status" value="1"/>
</dbReference>
<reference evidence="3" key="1">
    <citation type="submission" date="2024-10" db="EMBL/GenBank/DDBJ databases">
        <authorList>
            <person name="Ryan C."/>
        </authorList>
    </citation>
    <scope>NUCLEOTIDE SEQUENCE [LARGE SCALE GENOMIC DNA]</scope>
</reference>
<gene>
    <name evidence="3" type="ORF">URODEC1_LOCUS28531</name>
</gene>
<dbReference type="Pfam" id="PF20235">
    <property type="entry name" value="PIR2-like_helical"/>
    <property type="match status" value="2"/>
</dbReference>
<keyword evidence="4" id="KW-1185">Reference proteome</keyword>
<evidence type="ECO:0000259" key="2">
    <source>
        <dbReference type="Pfam" id="PF20235"/>
    </source>
</evidence>
<dbReference type="InterPro" id="IPR022059">
    <property type="entry name" value="DUF3615"/>
</dbReference>
<evidence type="ECO:0000313" key="3">
    <source>
        <dbReference type="EMBL" id="CAL4934200.1"/>
    </source>
</evidence>
<name>A0ABC8XZ99_9POAL</name>
<dbReference type="EMBL" id="OZ075125">
    <property type="protein sequence ID" value="CAL4934200.1"/>
    <property type="molecule type" value="Genomic_DNA"/>
</dbReference>
<dbReference type="AlphaFoldDB" id="A0ABC8XZ99"/>
<feature type="domain" description="PIR2-like helical" evidence="2">
    <location>
        <begin position="350"/>
        <end position="449"/>
    </location>
</feature>
<evidence type="ECO:0000259" key="1">
    <source>
        <dbReference type="Pfam" id="PF12274"/>
    </source>
</evidence>
<dbReference type="InterPro" id="IPR046527">
    <property type="entry name" value="PIR2-like_helical"/>
</dbReference>
<dbReference type="PANTHER" id="PTHR33120:SF42">
    <property type="entry name" value="OS12G0105000 PROTEIN"/>
    <property type="match status" value="1"/>
</dbReference>